<evidence type="ECO:0000313" key="1">
    <source>
        <dbReference type="EMBL" id="WFT74897.1"/>
    </source>
</evidence>
<protein>
    <submittedName>
        <fullName evidence="1">Uncharacterized protein</fullName>
    </submittedName>
</protein>
<dbReference type="Proteomes" id="UP001221597">
    <property type="component" value="Chromosome"/>
</dbReference>
<evidence type="ECO:0000313" key="2">
    <source>
        <dbReference type="Proteomes" id="UP001221597"/>
    </source>
</evidence>
<gene>
    <name evidence="1" type="ORF">P9989_00205</name>
</gene>
<dbReference type="RefSeq" id="WP_283076890.1">
    <property type="nucleotide sequence ID" value="NZ_CP121671.1"/>
</dbReference>
<proteinExistence type="predicted"/>
<reference evidence="1 2" key="1">
    <citation type="submission" date="2023-04" db="EMBL/GenBank/DDBJ databases">
        <title>Genome sequence of Halobacillus naozhouensis KACC 21980.</title>
        <authorList>
            <person name="Kim S."/>
            <person name="Heo J."/>
            <person name="Kwon S.-W."/>
        </authorList>
    </citation>
    <scope>NUCLEOTIDE SEQUENCE [LARGE SCALE GENOMIC DNA]</scope>
    <source>
        <strain evidence="1 2">KCTC 13234</strain>
    </source>
</reference>
<dbReference type="EMBL" id="CP121671">
    <property type="protein sequence ID" value="WFT74897.1"/>
    <property type="molecule type" value="Genomic_DNA"/>
</dbReference>
<accession>A0ABY8IXC4</accession>
<name>A0ABY8IXC4_9BACI</name>
<organism evidence="1 2">
    <name type="scientific">Halobacillus naozhouensis</name>
    <dbReference type="NCBI Taxonomy" id="554880"/>
    <lineage>
        <taxon>Bacteria</taxon>
        <taxon>Bacillati</taxon>
        <taxon>Bacillota</taxon>
        <taxon>Bacilli</taxon>
        <taxon>Bacillales</taxon>
        <taxon>Bacillaceae</taxon>
        <taxon>Halobacillus</taxon>
    </lineage>
</organism>
<keyword evidence="2" id="KW-1185">Reference proteome</keyword>
<sequence length="44" mass="5339">MERTICFYDPNEYVIFTKWLHEQGGVITFVRQNQTGDIRVNYKQ</sequence>